<dbReference type="PANTHER" id="PTHR12196:SF2">
    <property type="entry name" value="DIPHTHINE--AMMONIA LIGASE"/>
    <property type="match status" value="1"/>
</dbReference>
<dbReference type="Gene3D" id="3.90.1490.10">
    <property type="entry name" value="putative n-type atp pyrophosphatase, domain 2"/>
    <property type="match status" value="1"/>
</dbReference>
<evidence type="ECO:0000256" key="3">
    <source>
        <dbReference type="ARBA" id="ARBA00029814"/>
    </source>
</evidence>
<gene>
    <name evidence="8" type="ORF">UCRPA7_4792</name>
</gene>
<organism evidence="8 9">
    <name type="scientific">Phaeoacremonium minimum (strain UCR-PA7)</name>
    <name type="common">Esca disease fungus</name>
    <name type="synonym">Togninia minima</name>
    <dbReference type="NCBI Taxonomy" id="1286976"/>
    <lineage>
        <taxon>Eukaryota</taxon>
        <taxon>Fungi</taxon>
        <taxon>Dikarya</taxon>
        <taxon>Ascomycota</taxon>
        <taxon>Pezizomycotina</taxon>
        <taxon>Sordariomycetes</taxon>
        <taxon>Sordariomycetidae</taxon>
        <taxon>Togniniales</taxon>
        <taxon>Togniniaceae</taxon>
        <taxon>Phaeoacremonium</taxon>
    </lineage>
</organism>
<accession>R8BK73</accession>
<dbReference type="InterPro" id="IPR014729">
    <property type="entry name" value="Rossmann-like_a/b/a_fold"/>
</dbReference>
<dbReference type="Proteomes" id="UP000014074">
    <property type="component" value="Unassembled WGS sequence"/>
</dbReference>
<dbReference type="PANTHER" id="PTHR12196">
    <property type="entry name" value="DOMAIN OF UNKNOWN FUNCTION 71 DUF71 -CONTAINING PROTEIN"/>
    <property type="match status" value="1"/>
</dbReference>
<feature type="region of interest" description="Disordered" evidence="6">
    <location>
        <begin position="46"/>
        <end position="113"/>
    </location>
</feature>
<protein>
    <recommendedName>
        <fullName evidence="2">Diphthine--ammonia ligase</fullName>
        <ecNumber evidence="1">6.3.1.14</ecNumber>
    </recommendedName>
    <alternativeName>
        <fullName evidence="3">Diphthamide synthase</fullName>
    </alternativeName>
    <alternativeName>
        <fullName evidence="4">Diphthamide synthetase</fullName>
    </alternativeName>
</protein>
<dbReference type="CDD" id="cd01994">
    <property type="entry name" value="AANH_PF0828-like"/>
    <property type="match status" value="1"/>
</dbReference>
<dbReference type="CDD" id="cd06156">
    <property type="entry name" value="eu_AANH_C_2"/>
    <property type="match status" value="1"/>
</dbReference>
<evidence type="ECO:0000256" key="2">
    <source>
        <dbReference type="ARBA" id="ARBA00018426"/>
    </source>
</evidence>
<dbReference type="eggNOG" id="KOG2317">
    <property type="taxonomic scope" value="Eukaryota"/>
</dbReference>
<dbReference type="SUPFAM" id="SSF55298">
    <property type="entry name" value="YjgF-like"/>
    <property type="match status" value="2"/>
</dbReference>
<evidence type="ECO:0000313" key="9">
    <source>
        <dbReference type="Proteomes" id="UP000014074"/>
    </source>
</evidence>
<dbReference type="InterPro" id="IPR030662">
    <property type="entry name" value="DPH6/MJ0570"/>
</dbReference>
<sequence>MASDSTTTSGLNVIALVSGGKDSFFSLLHCQAQGHRVVALANLHPARREHEERARPSAEDGSSSSNVGTAAATGVRPPSTGVVEIAPARQPRQAGDADGEVVDDDEDEDEEDSNSFMYQTVGHAVIPLYAAATGIPLYRQPILGGAVQSARDYAPGEEAATAQDETESMVPLLRHVMAQHPEANAVSAGAILSTYQRTRVESVALRLGLTPLAYLWKFPVLPNPSGDDAQLLVDMAAAGLDARIVKVASGGLDESFLWASVSSPAAVARLKRAMGRFGTSEKGAVLGEGGEFETLVVNGPRRLFSKQIVIQDDHRSIVREGGGTAWVRVRKAQVLEKPIPTPDATTDNENVRIPEMLDERFSMVLEGLQSSELPSGVSSDLAGRSRPSVHRDAETLVQWSFVSHDKSELSSIEVEAASLMDMLQSRLRSHSLSPSSIISTVIILRNMSDFPTVNKIYSAPFTEPNPPSRVTISCGELLPSGCNIIIYALVHTALKTGDRKGLHVQSRSYWAPANIGPYSQAITVPASSLLKSGARQPESSNVQLVNIAGQIPLIPATMELPRGPDAFRMQVVLSLQHLWRIGLEMGVQWWSSAVAYFPRGSDSDLPVKEKAQLAGRAWEASHPTSQISEEEEDDMASGPDLWDRKYNPEYMYFGSGDGQAESAPQLPDWSVIEGSTQAEGTRATPFFFAAEVEELPRQAGVEWQAHVGYSRLSASSIHVYNSVRLGALSSYRWNIQRCTLDVAGGGPIVQTALSVELIDESLYTDIRPLSDMLEEAHEVLVQELSNSVKISSLESSGNISPYQVYVPTWAFTQSQAQKQIVSKGVPIVPCFSIRDARGRNLGLVALFRDVFDFDE</sequence>
<dbReference type="HOGENOM" id="CLU_010289_2_0_1"/>
<keyword evidence="9" id="KW-1185">Reference proteome</keyword>
<comment type="catalytic activity">
    <reaction evidence="5">
        <text>diphthine-[translation elongation factor 2] + NH4(+) + ATP = diphthamide-[translation elongation factor 2] + AMP + diphosphate + H(+)</text>
        <dbReference type="Rhea" id="RHEA:19753"/>
        <dbReference type="Rhea" id="RHEA-COMP:10172"/>
        <dbReference type="Rhea" id="RHEA-COMP:10174"/>
        <dbReference type="ChEBI" id="CHEBI:15378"/>
        <dbReference type="ChEBI" id="CHEBI:16692"/>
        <dbReference type="ChEBI" id="CHEBI:28938"/>
        <dbReference type="ChEBI" id="CHEBI:30616"/>
        <dbReference type="ChEBI" id="CHEBI:33019"/>
        <dbReference type="ChEBI" id="CHEBI:82696"/>
        <dbReference type="ChEBI" id="CHEBI:456215"/>
        <dbReference type="EC" id="6.3.1.14"/>
    </reaction>
</comment>
<dbReference type="Gene3D" id="3.30.1330.40">
    <property type="entry name" value="RutC-like"/>
    <property type="match status" value="2"/>
</dbReference>
<dbReference type="RefSeq" id="XP_007915531.1">
    <property type="nucleotide sequence ID" value="XM_007917340.1"/>
</dbReference>
<evidence type="ECO:0000256" key="1">
    <source>
        <dbReference type="ARBA" id="ARBA00012089"/>
    </source>
</evidence>
<keyword evidence="8" id="KW-0547">Nucleotide-binding</keyword>
<dbReference type="eggNOG" id="KOG2316">
    <property type="taxonomic scope" value="Eukaryota"/>
</dbReference>
<evidence type="ECO:0000259" key="7">
    <source>
        <dbReference type="Pfam" id="PF01902"/>
    </source>
</evidence>
<dbReference type="OrthoDB" id="686384at2759"/>
<dbReference type="GO" id="GO:0005524">
    <property type="term" value="F:ATP binding"/>
    <property type="evidence" value="ECO:0007669"/>
    <property type="project" value="UniProtKB-KW"/>
</dbReference>
<dbReference type="Gene3D" id="3.40.50.620">
    <property type="entry name" value="HUPs"/>
    <property type="match status" value="1"/>
</dbReference>
<feature type="compositionally biased region" description="Acidic residues" evidence="6">
    <location>
        <begin position="97"/>
        <end position="113"/>
    </location>
</feature>
<dbReference type="GO" id="GO:0017178">
    <property type="term" value="F:diphthine-ammonia ligase activity"/>
    <property type="evidence" value="ECO:0007669"/>
    <property type="project" value="UniProtKB-EC"/>
</dbReference>
<dbReference type="Pfam" id="PF01902">
    <property type="entry name" value="Diphthami_syn_2"/>
    <property type="match status" value="1"/>
</dbReference>
<dbReference type="GO" id="GO:0017183">
    <property type="term" value="P:protein histidyl modification to diphthamide"/>
    <property type="evidence" value="ECO:0007669"/>
    <property type="project" value="TreeGrafter"/>
</dbReference>
<dbReference type="CDD" id="cd06155">
    <property type="entry name" value="eu_AANH_C_1"/>
    <property type="match status" value="1"/>
</dbReference>
<name>R8BK73_PHAM7</name>
<dbReference type="SUPFAM" id="SSF52402">
    <property type="entry name" value="Adenine nucleotide alpha hydrolases-like"/>
    <property type="match status" value="1"/>
</dbReference>
<dbReference type="EMBL" id="KB933139">
    <property type="protein sequence ID" value="EON99684.1"/>
    <property type="molecule type" value="Genomic_DNA"/>
</dbReference>
<dbReference type="InterPro" id="IPR002761">
    <property type="entry name" value="Diphthami_syn_dom"/>
</dbReference>
<dbReference type="KEGG" id="tmn:UCRPA7_4792"/>
<evidence type="ECO:0000256" key="6">
    <source>
        <dbReference type="SAM" id="MobiDB-lite"/>
    </source>
</evidence>
<dbReference type="GeneID" id="19325279"/>
<evidence type="ECO:0000256" key="4">
    <source>
        <dbReference type="ARBA" id="ARBA00031552"/>
    </source>
</evidence>
<dbReference type="EC" id="6.3.1.14" evidence="1"/>
<evidence type="ECO:0000313" key="8">
    <source>
        <dbReference type="EMBL" id="EON99684.1"/>
    </source>
</evidence>
<evidence type="ECO:0000256" key="5">
    <source>
        <dbReference type="ARBA" id="ARBA00048108"/>
    </source>
</evidence>
<feature type="region of interest" description="Disordered" evidence="6">
    <location>
        <begin position="615"/>
        <end position="640"/>
    </location>
</feature>
<feature type="domain" description="Diphthamide synthase" evidence="7">
    <location>
        <begin position="112"/>
        <end position="312"/>
    </location>
</feature>
<dbReference type="AlphaFoldDB" id="R8BK73"/>
<dbReference type="InterPro" id="IPR035959">
    <property type="entry name" value="RutC-like_sf"/>
</dbReference>
<feature type="compositionally biased region" description="Basic and acidic residues" evidence="6">
    <location>
        <begin position="46"/>
        <end position="58"/>
    </location>
</feature>
<reference evidence="9" key="1">
    <citation type="journal article" date="2013" name="Genome Announc.">
        <title>Draft genome sequence of the ascomycete Phaeoacremonium aleophilum strain UCR-PA7, a causal agent of the esca disease complex in grapevines.</title>
        <authorList>
            <person name="Blanco-Ulate B."/>
            <person name="Rolshausen P."/>
            <person name="Cantu D."/>
        </authorList>
    </citation>
    <scope>NUCLEOTIDE SEQUENCE [LARGE SCALE GENOMIC DNA]</scope>
    <source>
        <strain evidence="9">UCR-PA7</strain>
    </source>
</reference>
<proteinExistence type="predicted"/>
<keyword evidence="8" id="KW-0067">ATP-binding</keyword>